<accession>A0A2G1W2C3</accession>
<reference evidence="1 2" key="1">
    <citation type="submission" date="2017-06" db="EMBL/GenBank/DDBJ databases">
        <title>Description of Rhodopirellula bahusiensis sp. nov.</title>
        <authorList>
            <person name="Kizina J."/>
            <person name="Harder J."/>
        </authorList>
    </citation>
    <scope>NUCLEOTIDE SEQUENCE [LARGE SCALE GENOMIC DNA]</scope>
    <source>
        <strain evidence="1 2">SWK21</strain>
    </source>
</reference>
<dbReference type="AlphaFoldDB" id="A0A2G1W2C3"/>
<protein>
    <submittedName>
        <fullName evidence="1">Uncharacterized protein</fullName>
    </submittedName>
</protein>
<name>A0A2G1W2C3_9BACT</name>
<evidence type="ECO:0000313" key="1">
    <source>
        <dbReference type="EMBL" id="PHQ33145.1"/>
    </source>
</evidence>
<proteinExistence type="predicted"/>
<sequence length="66" mass="7643">MDKLLKLPPCERHRVFQASTEKRNLAPKIVEKDFCVCWLVQQLFNVQALNSYSGRVKKVDVALALR</sequence>
<evidence type="ECO:0000313" key="2">
    <source>
        <dbReference type="Proteomes" id="UP000225740"/>
    </source>
</evidence>
<comment type="caution">
    <text evidence="1">The sequence shown here is derived from an EMBL/GenBank/DDBJ whole genome shotgun (WGS) entry which is preliminary data.</text>
</comment>
<organism evidence="1 2">
    <name type="scientific">Rhodopirellula bahusiensis</name>
    <dbReference type="NCBI Taxonomy" id="2014065"/>
    <lineage>
        <taxon>Bacteria</taxon>
        <taxon>Pseudomonadati</taxon>
        <taxon>Planctomycetota</taxon>
        <taxon>Planctomycetia</taxon>
        <taxon>Pirellulales</taxon>
        <taxon>Pirellulaceae</taxon>
        <taxon>Rhodopirellula</taxon>
    </lineage>
</organism>
<dbReference type="EMBL" id="NIZW01000019">
    <property type="protein sequence ID" value="PHQ33145.1"/>
    <property type="molecule type" value="Genomic_DNA"/>
</dbReference>
<dbReference type="Proteomes" id="UP000225740">
    <property type="component" value="Unassembled WGS sequence"/>
</dbReference>
<keyword evidence="2" id="KW-1185">Reference proteome</keyword>
<gene>
    <name evidence="1" type="ORF">CEE69_22040</name>
</gene>